<keyword evidence="3" id="KW-1185">Reference proteome</keyword>
<reference evidence="3" key="1">
    <citation type="submission" date="2016-10" db="EMBL/GenBank/DDBJ databases">
        <authorList>
            <person name="Varghese N."/>
            <person name="Submissions S."/>
        </authorList>
    </citation>
    <scope>NUCLEOTIDE SEQUENCE [LARGE SCALE GENOMIC DNA]</scope>
    <source>
        <strain evidence="3">DSM 45079</strain>
    </source>
</reference>
<dbReference type="InterPro" id="IPR020556">
    <property type="entry name" value="Amidase_CS"/>
</dbReference>
<feature type="domain" description="Amidase" evidence="1">
    <location>
        <begin position="32"/>
        <end position="211"/>
    </location>
</feature>
<dbReference type="Pfam" id="PF01425">
    <property type="entry name" value="Amidase"/>
    <property type="match status" value="2"/>
</dbReference>
<dbReference type="InterPro" id="IPR023631">
    <property type="entry name" value="Amidase_dom"/>
</dbReference>
<gene>
    <name evidence="2" type="ORF">SAMN04488563_5820</name>
</gene>
<dbReference type="SUPFAM" id="SSF75304">
    <property type="entry name" value="Amidase signature (AS) enzymes"/>
    <property type="match status" value="1"/>
</dbReference>
<dbReference type="STRING" id="419479.SAMN04488563_5820"/>
<dbReference type="NCBIfam" id="NF006169">
    <property type="entry name" value="PRK08310.1"/>
    <property type="match status" value="1"/>
</dbReference>
<dbReference type="Proteomes" id="UP000182977">
    <property type="component" value="Chromosome I"/>
</dbReference>
<feature type="domain" description="Amidase" evidence="1">
    <location>
        <begin position="275"/>
        <end position="387"/>
    </location>
</feature>
<dbReference type="Gene3D" id="3.90.1300.10">
    <property type="entry name" value="Amidase signature (AS) domain"/>
    <property type="match status" value="1"/>
</dbReference>
<dbReference type="EMBL" id="LT629791">
    <property type="protein sequence ID" value="SDU78603.1"/>
    <property type="molecule type" value="Genomic_DNA"/>
</dbReference>
<dbReference type="PROSITE" id="PS00571">
    <property type="entry name" value="AMIDASES"/>
    <property type="match status" value="1"/>
</dbReference>
<accession>A0A1H2LC75</accession>
<organism evidence="2 3">
    <name type="scientific">Jiangella alkaliphila</name>
    <dbReference type="NCBI Taxonomy" id="419479"/>
    <lineage>
        <taxon>Bacteria</taxon>
        <taxon>Bacillati</taxon>
        <taxon>Actinomycetota</taxon>
        <taxon>Actinomycetes</taxon>
        <taxon>Jiangellales</taxon>
        <taxon>Jiangellaceae</taxon>
        <taxon>Jiangella</taxon>
    </lineage>
</organism>
<name>A0A1H2LC75_9ACTN</name>
<evidence type="ECO:0000313" key="3">
    <source>
        <dbReference type="Proteomes" id="UP000182977"/>
    </source>
</evidence>
<dbReference type="AlphaFoldDB" id="A0A1H2LC75"/>
<dbReference type="InterPro" id="IPR036928">
    <property type="entry name" value="AS_sf"/>
</dbReference>
<sequence>MDGRPNVNDPDLLRRAAELGAFVVGPAVLAEGASDGPLAGVTLAVKDVIDVAGTKTCAGNPDLGAAREVADRSARAVEALTGAGATVIGKTVTDELAYSLAGTNVHYGTPINVAAPGRTPGGSSSGSAAAVAAGLADLALGTDTGGSIRVPASYCGILGWRPTHGRVDPAGITHLARSFDTVGLLARDARVLTAAARALAGDDPSSTPEVTAAAVVPELMQLVEDPVREAVLRGVPAPVEPLGVDLEECAWAFRTLQGREAWLEHGEWILRARPVLGPAVRARFEAAARVSDADVERAQDIRLAAVQRIAAATRDGRVLVGPSAAGAAPPIHADPSRQDSTRQTNLALHCLAGLTGAPVVSLPLARVEDLPLGVAFLAAPGSDLTLLRWAATLLPGREA</sequence>
<evidence type="ECO:0000259" key="1">
    <source>
        <dbReference type="Pfam" id="PF01425"/>
    </source>
</evidence>
<dbReference type="PANTHER" id="PTHR46310:SF7">
    <property type="entry name" value="AMIDASE 1"/>
    <property type="match status" value="1"/>
</dbReference>
<proteinExistence type="predicted"/>
<dbReference type="PANTHER" id="PTHR46310">
    <property type="entry name" value="AMIDASE 1"/>
    <property type="match status" value="1"/>
</dbReference>
<evidence type="ECO:0000313" key="2">
    <source>
        <dbReference type="EMBL" id="SDU78603.1"/>
    </source>
</evidence>
<protein>
    <submittedName>
        <fullName evidence="2">Amidase</fullName>
    </submittedName>
</protein>